<keyword evidence="2" id="KW-1185">Reference proteome</keyword>
<protein>
    <submittedName>
        <fullName evidence="1">DUF1501 domain-containing protein</fullName>
    </submittedName>
</protein>
<proteinExistence type="predicted"/>
<dbReference type="Proteomes" id="UP000292424">
    <property type="component" value="Chromosome"/>
</dbReference>
<evidence type="ECO:0000313" key="2">
    <source>
        <dbReference type="Proteomes" id="UP000292424"/>
    </source>
</evidence>
<gene>
    <name evidence="1" type="ORF">E0W69_017400</name>
</gene>
<reference evidence="1 2" key="1">
    <citation type="submission" date="2019-09" db="EMBL/GenBank/DDBJ databases">
        <title>Complete genome sequence of Arachidicoccus sp. B3-10 isolated from apple orchard soil.</title>
        <authorList>
            <person name="Kim H.S."/>
            <person name="Han K.-I."/>
            <person name="Suh M.K."/>
            <person name="Lee K.C."/>
            <person name="Eom M.K."/>
            <person name="Kim J.-S."/>
            <person name="Kang S.W."/>
            <person name="Sin Y."/>
            <person name="Lee J.-S."/>
        </authorList>
    </citation>
    <scope>NUCLEOTIDE SEQUENCE [LARGE SCALE GENOMIC DNA]</scope>
    <source>
        <strain evidence="1 2">B3-10</strain>
    </source>
</reference>
<dbReference type="PANTHER" id="PTHR43737:SF1">
    <property type="entry name" value="DUF1501 DOMAIN-CONTAINING PROTEIN"/>
    <property type="match status" value="1"/>
</dbReference>
<accession>A0A5P2GFF8</accession>
<evidence type="ECO:0000313" key="1">
    <source>
        <dbReference type="EMBL" id="QES90351.1"/>
    </source>
</evidence>
<dbReference type="KEGG" id="arac:E0W69_017400"/>
<dbReference type="InterPro" id="IPR010869">
    <property type="entry name" value="DUF1501"/>
</dbReference>
<dbReference type="AlphaFoldDB" id="A0A5P2GFF8"/>
<dbReference type="PANTHER" id="PTHR43737">
    <property type="entry name" value="BLL7424 PROTEIN"/>
    <property type="match status" value="1"/>
</dbReference>
<dbReference type="Pfam" id="PF07394">
    <property type="entry name" value="DUF1501"/>
    <property type="match status" value="1"/>
</dbReference>
<organism evidence="1 2">
    <name type="scientific">Rhizosphaericola mali</name>
    <dbReference type="NCBI Taxonomy" id="2545455"/>
    <lineage>
        <taxon>Bacteria</taxon>
        <taxon>Pseudomonadati</taxon>
        <taxon>Bacteroidota</taxon>
        <taxon>Chitinophagia</taxon>
        <taxon>Chitinophagales</taxon>
        <taxon>Chitinophagaceae</taxon>
        <taxon>Rhizosphaericola</taxon>
    </lineage>
</organism>
<dbReference type="OrthoDB" id="9779968at2"/>
<dbReference type="RefSeq" id="WP_131331333.1">
    <property type="nucleotide sequence ID" value="NZ_CP044016.1"/>
</dbReference>
<sequence length="399" mass="44833">MFLKRRDFLQISSMASTALFLPKFVKAIGKNHIENLENKSVVIIQLSGGNDGLNTVIPIKNDIYHKNRPIIGFKETAVNKITDEVALHPALKGFNDLYSNGELAILNSVGYPDPDRSHFRSMDIWQTGSDSQTVLQTGWIGRYLDANHAEGLTPTKAIEVDDVLSLALKGLDQKGIAVRNPGQLYKNSQDPFYKKLLQSHEEEHHHATAEYLYKTMNETLNSANYIFKEANLGKTKNPYPNTQLGNNLKTIASLLLSDIDTRVYYVSLGSFDTHVNQQDQQNRLFGQLNDGVSAFVQDLKKNDKFKDVLIFTFTEFGRRVGQNASNGTDHGTANNMFLISGGLKKKGLINSMPDLTNLDNGDLKYQVDFKEVYATILNNWLGADDRKILGTQYKYLDFV</sequence>
<dbReference type="EMBL" id="CP044016">
    <property type="protein sequence ID" value="QES90351.1"/>
    <property type="molecule type" value="Genomic_DNA"/>
</dbReference>
<name>A0A5P2GFF8_9BACT</name>